<dbReference type="AlphaFoldDB" id="A0A8E2DPN5"/>
<sequence length="349" mass="38769">MSIDLQTDPVRRSVLLTTVSDLHEPPRFLTSATEFATKHTTENLRIIFISSLFNPPEISTSSPPALQPHQRAGISRTEHWDDVQRLLTFVYAQATKVAQEMGKVLMDVDVLLKGTQEPLPETLIQDAEHIFCVAPRLTPLSPLLAPFERRRAEFIWLRPDEQPAHPSPPPPTASSHTDLPPLYPVVALGGTFDHLHAGHKILLSMAAWIASEKLIVGITDDPLLVKKVNREVLEKLPVRTARTRAFLELFKPGLEYDIVPISDVYGPTAWDPNIQALVVSKETLSGAASIEKIRREKALPALRVFVIDVISSTEASVDSEDADALKKAKLSSTFIREWIVQQQKSSDVA</sequence>
<accession>A0A8E2DPN5</accession>
<evidence type="ECO:0000259" key="1">
    <source>
        <dbReference type="Pfam" id="PF01467"/>
    </source>
</evidence>
<organism evidence="2 3">
    <name type="scientific">Obba rivulosa</name>
    <dbReference type="NCBI Taxonomy" id="1052685"/>
    <lineage>
        <taxon>Eukaryota</taxon>
        <taxon>Fungi</taxon>
        <taxon>Dikarya</taxon>
        <taxon>Basidiomycota</taxon>
        <taxon>Agaricomycotina</taxon>
        <taxon>Agaricomycetes</taxon>
        <taxon>Polyporales</taxon>
        <taxon>Gelatoporiaceae</taxon>
        <taxon>Obba</taxon>
    </lineage>
</organism>
<dbReference type="SUPFAM" id="SSF52374">
    <property type="entry name" value="Nucleotidylyl transferase"/>
    <property type="match status" value="1"/>
</dbReference>
<gene>
    <name evidence="2" type="ORF">OBBRIDRAFT_749685</name>
</gene>
<evidence type="ECO:0000313" key="3">
    <source>
        <dbReference type="Proteomes" id="UP000250043"/>
    </source>
</evidence>
<dbReference type="EMBL" id="KV722355">
    <property type="protein sequence ID" value="OCH93432.1"/>
    <property type="molecule type" value="Genomic_DNA"/>
</dbReference>
<evidence type="ECO:0000313" key="2">
    <source>
        <dbReference type="EMBL" id="OCH93432.1"/>
    </source>
</evidence>
<keyword evidence="3" id="KW-1185">Reference proteome</keyword>
<dbReference type="CDD" id="cd02164">
    <property type="entry name" value="PPAT_CoAS"/>
    <property type="match status" value="1"/>
</dbReference>
<dbReference type="GO" id="GO:0004140">
    <property type="term" value="F:dephospho-CoA kinase activity"/>
    <property type="evidence" value="ECO:0007669"/>
    <property type="project" value="TreeGrafter"/>
</dbReference>
<proteinExistence type="predicted"/>
<reference evidence="2 3" key="1">
    <citation type="submission" date="2016-07" db="EMBL/GenBank/DDBJ databases">
        <title>Draft genome of the white-rot fungus Obba rivulosa 3A-2.</title>
        <authorList>
            <consortium name="DOE Joint Genome Institute"/>
            <person name="Miettinen O."/>
            <person name="Riley R."/>
            <person name="Acob R."/>
            <person name="Barry K."/>
            <person name="Cullen D."/>
            <person name="De Vries R."/>
            <person name="Hainaut M."/>
            <person name="Hatakka A."/>
            <person name="Henrissat B."/>
            <person name="Hilden K."/>
            <person name="Kuo R."/>
            <person name="Labutti K."/>
            <person name="Lipzen A."/>
            <person name="Makela M.R."/>
            <person name="Sandor L."/>
            <person name="Spatafora J.W."/>
            <person name="Grigoriev I.V."/>
            <person name="Hibbett D.S."/>
        </authorList>
    </citation>
    <scope>NUCLEOTIDE SEQUENCE [LARGE SCALE GENOMIC DNA]</scope>
    <source>
        <strain evidence="2 3">3A-2</strain>
    </source>
</reference>
<dbReference type="InterPro" id="IPR004821">
    <property type="entry name" value="Cyt_trans-like"/>
</dbReference>
<dbReference type="PANTHER" id="PTHR10695:SF46">
    <property type="entry name" value="BIFUNCTIONAL COENZYME A SYNTHASE-RELATED"/>
    <property type="match status" value="1"/>
</dbReference>
<feature type="domain" description="Cytidyltransferase-like" evidence="1">
    <location>
        <begin position="188"/>
        <end position="337"/>
    </location>
</feature>
<dbReference type="OrthoDB" id="330671at2759"/>
<dbReference type="InterPro" id="IPR014729">
    <property type="entry name" value="Rossmann-like_a/b/a_fold"/>
</dbReference>
<name>A0A8E2DPN5_9APHY</name>
<protein>
    <submittedName>
        <fullName evidence="2">Nucleotidylyl transferase</fullName>
    </submittedName>
</protein>
<dbReference type="PANTHER" id="PTHR10695">
    <property type="entry name" value="DEPHOSPHO-COA KINASE-RELATED"/>
    <property type="match status" value="1"/>
</dbReference>
<dbReference type="Pfam" id="PF01467">
    <property type="entry name" value="CTP_transf_like"/>
    <property type="match status" value="1"/>
</dbReference>
<dbReference type="Proteomes" id="UP000250043">
    <property type="component" value="Unassembled WGS sequence"/>
</dbReference>
<dbReference type="Gene3D" id="3.40.50.620">
    <property type="entry name" value="HUPs"/>
    <property type="match status" value="1"/>
</dbReference>
<keyword evidence="2" id="KW-0808">Transferase</keyword>
<dbReference type="GO" id="GO:0015937">
    <property type="term" value="P:coenzyme A biosynthetic process"/>
    <property type="evidence" value="ECO:0007669"/>
    <property type="project" value="TreeGrafter"/>
</dbReference>